<organism evidence="3 4">
    <name type="scientific">Engystomops pustulosus</name>
    <name type="common">Tungara frog</name>
    <name type="synonym">Physalaemus pustulosus</name>
    <dbReference type="NCBI Taxonomy" id="76066"/>
    <lineage>
        <taxon>Eukaryota</taxon>
        <taxon>Metazoa</taxon>
        <taxon>Chordata</taxon>
        <taxon>Craniata</taxon>
        <taxon>Vertebrata</taxon>
        <taxon>Euteleostomi</taxon>
        <taxon>Amphibia</taxon>
        <taxon>Batrachia</taxon>
        <taxon>Anura</taxon>
        <taxon>Neobatrachia</taxon>
        <taxon>Hyloidea</taxon>
        <taxon>Leptodactylidae</taxon>
        <taxon>Leiuperinae</taxon>
        <taxon>Engystomops</taxon>
    </lineage>
</organism>
<dbReference type="AlphaFoldDB" id="A0AAV7DIT6"/>
<keyword evidence="1" id="KW-0175">Coiled coil</keyword>
<evidence type="ECO:0000313" key="4">
    <source>
        <dbReference type="Proteomes" id="UP000824782"/>
    </source>
</evidence>
<feature type="compositionally biased region" description="Low complexity" evidence="2">
    <location>
        <begin position="621"/>
        <end position="635"/>
    </location>
</feature>
<sequence>MTCLLGDRTCMESLRKDITDLQGTLIDVFSRVGAVRFPSWKFPDRTSCDLDLVQLLDRYDYVEDDAEYTQLSHMVLLELVIDRLLLLLQSFDAYTELISSDGSFIPSRDSGLSMSVGLTVRKYWSNLLKLGTVNQKAKYSSPENIIMTKEPKTPKERSCLSSRRTQSALSLALSCHPTSALQESFAIAKDMRTIGSQTLESALIPCDACAIAQSSLKEVSDAIVSVCKNQNLPSSLLKLREVLPPEGILSPSEMRYWASEESKDLVRISKHLSELTELIQPLRNQCEAARIENQRLQQNIEDHKIQLKLQKEELQQQVNDHEKKLEEKGQQIQVMVNRLERDKDELRKGSAVLEERVSILKEELKLQHCTIRDLELARQKLLGEMQIMVHKEEVSVLEKKVGDLTVHLENSLQRLQESEEAVSKEKARGVSLQNHKESLQAKQKALLQQLDRLSQECENLRSVLGDADEERAKLEEQMQQMKIEEESLKSQIKEQQNTINTLQQEKRTLKKSVTDSTKQLLDLQGSLEQQKEREKLLVCYPDLHPLPEFESSGDITEDMEKQLQANSIRISILEDENSKLRVSLQKLGEKSKQGTLKVIPQTQLWTLPTTVEALSPEPQIRSSSRSSTTKPFSPKQNALKVAEDTMKPPSIGQPERKGSQHLLNLVTFPQEVSPIAAYARVKQVKGRNLQSDSKSSEH</sequence>
<feature type="region of interest" description="Disordered" evidence="2">
    <location>
        <begin position="615"/>
        <end position="658"/>
    </location>
</feature>
<evidence type="ECO:0000256" key="1">
    <source>
        <dbReference type="SAM" id="Coils"/>
    </source>
</evidence>
<evidence type="ECO:0000313" key="3">
    <source>
        <dbReference type="EMBL" id="KAG8596616.1"/>
    </source>
</evidence>
<accession>A0AAV7DIT6</accession>
<name>A0AAV7DIT6_ENGPU</name>
<feature type="coiled-coil region" evidence="1">
    <location>
        <begin position="408"/>
        <end position="519"/>
    </location>
</feature>
<protein>
    <recommendedName>
        <fullName evidence="5">Coiled-coil domain-containing protein 157</fullName>
    </recommendedName>
</protein>
<feature type="coiled-coil region" evidence="1">
    <location>
        <begin position="272"/>
        <end position="363"/>
    </location>
</feature>
<dbReference type="PANTHER" id="PTHR43696">
    <property type="entry name" value="COILED-COIL DOMAIN-CONTAINING PROTEIN 157"/>
    <property type="match status" value="1"/>
</dbReference>
<comment type="caution">
    <text evidence="3">The sequence shown here is derived from an EMBL/GenBank/DDBJ whole genome shotgun (WGS) entry which is preliminary data.</text>
</comment>
<dbReference type="EMBL" id="WNYA01000001">
    <property type="protein sequence ID" value="KAG8596616.1"/>
    <property type="molecule type" value="Genomic_DNA"/>
</dbReference>
<dbReference type="Proteomes" id="UP000824782">
    <property type="component" value="Unassembled WGS sequence"/>
</dbReference>
<proteinExistence type="predicted"/>
<dbReference type="PANTHER" id="PTHR43696:SF9">
    <property type="entry name" value="COILED-COIL DOMAIN-CONTAINING PROTEIN 157"/>
    <property type="match status" value="1"/>
</dbReference>
<keyword evidence="4" id="KW-1185">Reference proteome</keyword>
<dbReference type="InterPro" id="IPR029681">
    <property type="entry name" value="CCDC157"/>
</dbReference>
<reference evidence="3" key="1">
    <citation type="thesis" date="2020" institute="ProQuest LLC" country="789 East Eisenhower Parkway, Ann Arbor, MI, USA">
        <title>Comparative Genomics and Chromosome Evolution.</title>
        <authorList>
            <person name="Mudd A.B."/>
        </authorList>
    </citation>
    <scope>NUCLEOTIDE SEQUENCE</scope>
    <source>
        <strain evidence="3">237g6f4</strain>
        <tissue evidence="3">Blood</tissue>
    </source>
</reference>
<evidence type="ECO:0000256" key="2">
    <source>
        <dbReference type="SAM" id="MobiDB-lite"/>
    </source>
</evidence>
<gene>
    <name evidence="3" type="ORF">GDO81_001990</name>
</gene>
<dbReference type="EMBL" id="WNYA01000001">
    <property type="protein sequence ID" value="KAG8596615.1"/>
    <property type="molecule type" value="Genomic_DNA"/>
</dbReference>
<evidence type="ECO:0008006" key="5">
    <source>
        <dbReference type="Google" id="ProtNLM"/>
    </source>
</evidence>